<evidence type="ECO:0000313" key="2">
    <source>
        <dbReference type="Proteomes" id="UP000015543"/>
    </source>
</evidence>
<dbReference type="KEGG" id="thb:N186_08115"/>
<reference evidence="1 2" key="1">
    <citation type="journal article" date="2013" name="Genome Announc.">
        <title>Complete Genomic Sequence of 'Thermofilum adornatus' Strain 1910bT, a Hyperthermophilic Anaerobic Organotrophic Crenarchaeon.</title>
        <authorList>
            <person name="Dominova I.N."/>
            <person name="Kublanov I.V."/>
            <person name="Podosokorskaya O.A."/>
            <person name="Derbikova K.S."/>
            <person name="Patrushev M.V."/>
            <person name="Toshchakov S.V."/>
        </authorList>
    </citation>
    <scope>NUCLEOTIDE SEQUENCE [LARGE SCALE GENOMIC DNA]</scope>
    <source>
        <strain evidence="2">1910b</strain>
    </source>
</reference>
<keyword evidence="2" id="KW-1185">Reference proteome</keyword>
<dbReference type="HOGENOM" id="CLU_187350_0_0_2"/>
<sequence>MRRKISVYVDVELWERFKKYAEERDAGASRLLEELIREELGDYVDEALGALAGSDSYELGFDPVEPKGPVSLFVRETRDERERGLLGQ</sequence>
<dbReference type="eggNOG" id="arCOG06987">
    <property type="taxonomic scope" value="Archaea"/>
</dbReference>
<name>S5ZMY6_9CREN</name>
<dbReference type="Proteomes" id="UP000015543">
    <property type="component" value="Chromosome"/>
</dbReference>
<protein>
    <recommendedName>
        <fullName evidence="3">CopG family transcriptional regulator</fullName>
    </recommendedName>
</protein>
<accession>S5ZMY6</accession>
<gene>
    <name evidence="1" type="ORF">N186_08115</name>
</gene>
<evidence type="ECO:0008006" key="3">
    <source>
        <dbReference type="Google" id="ProtNLM"/>
    </source>
</evidence>
<evidence type="ECO:0000313" key="1">
    <source>
        <dbReference type="EMBL" id="AGT35961.1"/>
    </source>
</evidence>
<dbReference type="AlphaFoldDB" id="S5ZMY6"/>
<dbReference type="PATRIC" id="fig|1365176.7.peg.1603"/>
<dbReference type="EMBL" id="CP006646">
    <property type="protein sequence ID" value="AGT35961.1"/>
    <property type="molecule type" value="Genomic_DNA"/>
</dbReference>
<proteinExistence type="predicted"/>
<organism evidence="1 2">
    <name type="scientific">Thermofilum adornatum</name>
    <dbReference type="NCBI Taxonomy" id="1365176"/>
    <lineage>
        <taxon>Archaea</taxon>
        <taxon>Thermoproteota</taxon>
        <taxon>Thermoprotei</taxon>
        <taxon>Thermofilales</taxon>
        <taxon>Thermofilaceae</taxon>
        <taxon>Thermofilum</taxon>
    </lineage>
</organism>